<comment type="caution">
    <text evidence="2">The sequence shown here is derived from an EMBL/GenBank/DDBJ whole genome shotgun (WGS) entry which is preliminary data.</text>
</comment>
<accession>A0ABS7SFS8</accession>
<feature type="transmembrane region" description="Helical" evidence="1">
    <location>
        <begin position="176"/>
        <end position="196"/>
    </location>
</feature>
<gene>
    <name evidence="2" type="ORF">KCQ71_18305</name>
</gene>
<feature type="transmembrane region" description="Helical" evidence="1">
    <location>
        <begin position="30"/>
        <end position="58"/>
    </location>
</feature>
<dbReference type="EMBL" id="JAGSHT010000017">
    <property type="protein sequence ID" value="MBZ2198113.1"/>
    <property type="molecule type" value="Genomic_DNA"/>
</dbReference>
<dbReference type="Pfam" id="PF04854">
    <property type="entry name" value="DUF624"/>
    <property type="match status" value="1"/>
</dbReference>
<keyword evidence="1" id="KW-0812">Transmembrane</keyword>
<protein>
    <submittedName>
        <fullName evidence="2">DUF624 domain-containing protein</fullName>
    </submittedName>
</protein>
<keyword evidence="1" id="KW-1133">Transmembrane helix</keyword>
<evidence type="ECO:0000313" key="2">
    <source>
        <dbReference type="EMBL" id="MBZ2198113.1"/>
    </source>
</evidence>
<dbReference type="Proteomes" id="UP000826651">
    <property type="component" value="Unassembled WGS sequence"/>
</dbReference>
<dbReference type="RefSeq" id="WP_223408587.1">
    <property type="nucleotide sequence ID" value="NZ_JAGSHT010000017.1"/>
</dbReference>
<reference evidence="2 3" key="1">
    <citation type="submission" date="2021-04" db="EMBL/GenBank/DDBJ databases">
        <title>Ruania sp. nov., isolated from sandy soil of mangrove forest.</title>
        <authorList>
            <person name="Ge X."/>
            <person name="Huang R."/>
            <person name="Liu W."/>
        </authorList>
    </citation>
    <scope>NUCLEOTIDE SEQUENCE [LARGE SCALE GENOMIC DNA]</scope>
    <source>
        <strain evidence="2 3">N2-46</strain>
    </source>
</reference>
<evidence type="ECO:0000313" key="3">
    <source>
        <dbReference type="Proteomes" id="UP000826651"/>
    </source>
</evidence>
<feature type="transmembrane region" description="Helical" evidence="1">
    <location>
        <begin position="114"/>
        <end position="131"/>
    </location>
</feature>
<sequence>MARGSDTPKGPSVGGPTGVRPSTFTLFAEVLFTGLVVTLLCLPLVTILPAMAAGAAHLRRHIEGRADPLRAVFSDFAGYLRGSWLLGIGAIALVVLLIIDIDIATFTELPGGEVFRVLSITVLAAGAVTALRTAGGRALWPEVGWRDAVGNAARRAVADPVGSLLLLVAVGLSGVLVWMLAIFVLIVPGLLVLALVSVEHRHYRRSVE</sequence>
<dbReference type="InterPro" id="IPR006938">
    <property type="entry name" value="DUF624"/>
</dbReference>
<organism evidence="2 3">
    <name type="scientific">Occultella gossypii</name>
    <dbReference type="NCBI Taxonomy" id="2800820"/>
    <lineage>
        <taxon>Bacteria</taxon>
        <taxon>Bacillati</taxon>
        <taxon>Actinomycetota</taxon>
        <taxon>Actinomycetes</taxon>
        <taxon>Micrococcales</taxon>
        <taxon>Ruaniaceae</taxon>
        <taxon>Occultella</taxon>
    </lineage>
</organism>
<keyword evidence="1" id="KW-0472">Membrane</keyword>
<proteinExistence type="predicted"/>
<keyword evidence="3" id="KW-1185">Reference proteome</keyword>
<feature type="transmembrane region" description="Helical" evidence="1">
    <location>
        <begin position="79"/>
        <end position="99"/>
    </location>
</feature>
<name>A0ABS7SFS8_9MICO</name>
<evidence type="ECO:0000256" key="1">
    <source>
        <dbReference type="SAM" id="Phobius"/>
    </source>
</evidence>